<evidence type="ECO:0008006" key="3">
    <source>
        <dbReference type="Google" id="ProtNLM"/>
    </source>
</evidence>
<name>A0AAX6NJ17_PRIAR</name>
<sequence length="89" mass="10272">MEYTHERSTNIMKLNTLSTPAMYAYRKPNISSCKCTFADGSVYFQKVIANDRTYAFKGEENTLYMDEECTAIAPLTRKQKIRECKKLGL</sequence>
<dbReference type="AlphaFoldDB" id="A0AAX6NJ17"/>
<comment type="caution">
    <text evidence="1">The sequence shown here is derived from an EMBL/GenBank/DDBJ whole genome shotgun (WGS) entry which is preliminary data.</text>
</comment>
<dbReference type="Proteomes" id="UP001269400">
    <property type="component" value="Unassembled WGS sequence"/>
</dbReference>
<evidence type="ECO:0000313" key="1">
    <source>
        <dbReference type="EMBL" id="MDU9695554.1"/>
    </source>
</evidence>
<gene>
    <name evidence="1" type="ORF">O0Q50_30595</name>
</gene>
<dbReference type="EMBL" id="JAPTGD010000008">
    <property type="protein sequence ID" value="MDU9695554.1"/>
    <property type="molecule type" value="Genomic_DNA"/>
</dbReference>
<accession>A0AAX6NJ17</accession>
<reference evidence="1" key="2">
    <citation type="submission" date="2022-12" db="EMBL/GenBank/DDBJ databases">
        <authorList>
            <person name="Dechsakulwatana C."/>
            <person name="Rungsihiranrut A."/>
            <person name="Muangchinda C."/>
            <person name="Ningthoujam R."/>
            <person name="Klankeo P."/>
            <person name="Pinyakong O."/>
        </authorList>
    </citation>
    <scope>NUCLEOTIDE SEQUENCE</scope>
    <source>
        <strain evidence="1">TL01-2</strain>
    </source>
</reference>
<organism evidence="1 2">
    <name type="scientific">Priestia aryabhattai</name>
    <name type="common">Bacillus aryabhattai</name>
    <dbReference type="NCBI Taxonomy" id="412384"/>
    <lineage>
        <taxon>Bacteria</taxon>
        <taxon>Bacillati</taxon>
        <taxon>Bacillota</taxon>
        <taxon>Bacilli</taxon>
        <taxon>Bacillales</taxon>
        <taxon>Bacillaceae</taxon>
        <taxon>Priestia</taxon>
    </lineage>
</organism>
<proteinExistence type="predicted"/>
<dbReference type="RefSeq" id="WP_316911693.1">
    <property type="nucleotide sequence ID" value="NZ_JAPTGD010000008.1"/>
</dbReference>
<reference evidence="1" key="1">
    <citation type="journal article" date="2022" name="J Environ Chem Eng">
        <title>Biodegradation of petroleum oil using a constructed nonpathogenic and heavy metal-tolerant bacterial consortium isolated from marine sponges.</title>
        <authorList>
            <person name="Dechsakulwatana C."/>
            <person name="Rungsihiranrut A."/>
            <person name="Muangchinda C."/>
            <person name="Ningthoujam R."/>
            <person name="Klankeo P."/>
            <person name="Pinyakong O."/>
        </authorList>
    </citation>
    <scope>NUCLEOTIDE SEQUENCE</scope>
    <source>
        <strain evidence="1">TL01-2</strain>
    </source>
</reference>
<protein>
    <recommendedName>
        <fullName evidence="3">DUF1496 domain-containing protein</fullName>
    </recommendedName>
</protein>
<evidence type="ECO:0000313" key="2">
    <source>
        <dbReference type="Proteomes" id="UP001269400"/>
    </source>
</evidence>